<evidence type="ECO:0008006" key="3">
    <source>
        <dbReference type="Google" id="ProtNLM"/>
    </source>
</evidence>
<dbReference type="AlphaFoldDB" id="A0A1M5SL39"/>
<evidence type="ECO:0000313" key="1">
    <source>
        <dbReference type="EMBL" id="SHH39199.1"/>
    </source>
</evidence>
<proteinExistence type="predicted"/>
<dbReference type="Proteomes" id="UP000242520">
    <property type="component" value="Unassembled WGS sequence"/>
</dbReference>
<keyword evidence="2" id="KW-1185">Reference proteome</keyword>
<evidence type="ECO:0000313" key="2">
    <source>
        <dbReference type="Proteomes" id="UP000242520"/>
    </source>
</evidence>
<dbReference type="SUPFAM" id="SSF52833">
    <property type="entry name" value="Thioredoxin-like"/>
    <property type="match status" value="1"/>
</dbReference>
<gene>
    <name evidence="1" type="ORF">SAMN02744040_01808</name>
</gene>
<dbReference type="EMBL" id="FQXH01000021">
    <property type="protein sequence ID" value="SHH39199.1"/>
    <property type="molecule type" value="Genomic_DNA"/>
</dbReference>
<accession>A0A1M5SL39</accession>
<name>A0A1M5SL39_9FIRM</name>
<organism evidence="1 2">
    <name type="scientific">Tepidibacter thalassicus DSM 15285</name>
    <dbReference type="NCBI Taxonomy" id="1123350"/>
    <lineage>
        <taxon>Bacteria</taxon>
        <taxon>Bacillati</taxon>
        <taxon>Bacillota</taxon>
        <taxon>Clostridia</taxon>
        <taxon>Peptostreptococcales</taxon>
        <taxon>Peptostreptococcaceae</taxon>
        <taxon>Tepidibacter</taxon>
    </lineage>
</organism>
<dbReference type="InterPro" id="IPR036249">
    <property type="entry name" value="Thioredoxin-like_sf"/>
</dbReference>
<reference evidence="2" key="1">
    <citation type="submission" date="2016-11" db="EMBL/GenBank/DDBJ databases">
        <authorList>
            <person name="Varghese N."/>
            <person name="Submissions S."/>
        </authorList>
    </citation>
    <scope>NUCLEOTIDE SEQUENCE [LARGE SCALE GENOMIC DNA]</scope>
    <source>
        <strain evidence="2">DSM 15285</strain>
    </source>
</reference>
<dbReference type="Gene3D" id="3.40.30.10">
    <property type="entry name" value="Glutaredoxin"/>
    <property type="match status" value="1"/>
</dbReference>
<protein>
    <recommendedName>
        <fullName evidence="3">AhpC/TSA family protein</fullName>
    </recommendedName>
</protein>
<sequence>MQALYTEMKEQGVNVIGIVADGIDNEIGVLNILRKTDVTFENIIPNEEFINDFLNKISAVPTSLLVNSDGEIIAKPIVGSRDKEEYKGIIEEALKNIK</sequence>
<dbReference type="STRING" id="1123350.SAMN02744040_01808"/>